<organism evidence="16 17">
    <name type="scientific">Zostera marina</name>
    <name type="common">Eelgrass</name>
    <dbReference type="NCBI Taxonomy" id="29655"/>
    <lineage>
        <taxon>Eukaryota</taxon>
        <taxon>Viridiplantae</taxon>
        <taxon>Streptophyta</taxon>
        <taxon>Embryophyta</taxon>
        <taxon>Tracheophyta</taxon>
        <taxon>Spermatophyta</taxon>
        <taxon>Magnoliopsida</taxon>
        <taxon>Liliopsida</taxon>
        <taxon>Zosteraceae</taxon>
        <taxon>Zostera</taxon>
    </lineage>
</organism>
<protein>
    <recommendedName>
        <fullName evidence="2">mitogen-activated protein kinase kinase kinase</fullName>
        <ecNumber evidence="2">2.7.11.25</ecNumber>
    </recommendedName>
</protein>
<feature type="region of interest" description="Disordered" evidence="14">
    <location>
        <begin position="648"/>
        <end position="690"/>
    </location>
</feature>
<dbReference type="Gene3D" id="1.10.510.10">
    <property type="entry name" value="Transferase(Phosphotransferase) domain 1"/>
    <property type="match status" value="1"/>
</dbReference>
<evidence type="ECO:0000256" key="3">
    <source>
        <dbReference type="ARBA" id="ARBA00022499"/>
    </source>
</evidence>
<evidence type="ECO:0000256" key="6">
    <source>
        <dbReference type="ARBA" id="ARBA00022741"/>
    </source>
</evidence>
<dbReference type="Pfam" id="PF00069">
    <property type="entry name" value="Pkinase"/>
    <property type="match status" value="1"/>
</dbReference>
<dbReference type="InterPro" id="IPR017441">
    <property type="entry name" value="Protein_kinase_ATP_BS"/>
</dbReference>
<evidence type="ECO:0000256" key="2">
    <source>
        <dbReference type="ARBA" id="ARBA00012406"/>
    </source>
</evidence>
<comment type="catalytic activity">
    <reaction evidence="11">
        <text>L-threonyl-[protein] + ATP = O-phospho-L-threonyl-[protein] + ADP + H(+)</text>
        <dbReference type="Rhea" id="RHEA:46608"/>
        <dbReference type="Rhea" id="RHEA-COMP:11060"/>
        <dbReference type="Rhea" id="RHEA-COMP:11605"/>
        <dbReference type="ChEBI" id="CHEBI:15378"/>
        <dbReference type="ChEBI" id="CHEBI:30013"/>
        <dbReference type="ChEBI" id="CHEBI:30616"/>
        <dbReference type="ChEBI" id="CHEBI:61977"/>
        <dbReference type="ChEBI" id="CHEBI:456216"/>
        <dbReference type="EC" id="2.7.11.25"/>
    </reaction>
</comment>
<dbReference type="EMBL" id="LFYR01001068">
    <property type="protein sequence ID" value="KMZ65161.1"/>
    <property type="molecule type" value="Genomic_DNA"/>
</dbReference>
<keyword evidence="5" id="KW-0808">Transferase</keyword>
<dbReference type="STRING" id="29655.A0A0K9P831"/>
<keyword evidence="6 13" id="KW-0547">Nucleotide-binding</keyword>
<feature type="compositionally biased region" description="Polar residues" evidence="14">
    <location>
        <begin position="561"/>
        <end position="574"/>
    </location>
</feature>
<evidence type="ECO:0000256" key="10">
    <source>
        <dbReference type="ARBA" id="ARBA00023054"/>
    </source>
</evidence>
<dbReference type="PANTHER" id="PTHR48016">
    <property type="entry name" value="MAP KINASE KINASE KINASE SSK2-RELATED-RELATED"/>
    <property type="match status" value="1"/>
</dbReference>
<dbReference type="FunFam" id="3.30.200.20:FF:000387">
    <property type="entry name" value="Serine/threonine-protein kinase STE11"/>
    <property type="match status" value="1"/>
</dbReference>
<dbReference type="InterPro" id="IPR000719">
    <property type="entry name" value="Prot_kinase_dom"/>
</dbReference>
<evidence type="ECO:0000313" key="16">
    <source>
        <dbReference type="EMBL" id="KMZ65161.1"/>
    </source>
</evidence>
<keyword evidence="10" id="KW-0175">Coiled coil</keyword>
<dbReference type="GO" id="GO:0004672">
    <property type="term" value="F:protein kinase activity"/>
    <property type="evidence" value="ECO:0000318"/>
    <property type="project" value="GO_Central"/>
</dbReference>
<dbReference type="GO" id="GO:0004709">
    <property type="term" value="F:MAP kinase kinase kinase activity"/>
    <property type="evidence" value="ECO:0007669"/>
    <property type="project" value="UniProtKB-EC"/>
</dbReference>
<feature type="domain" description="Protein kinase" evidence="15">
    <location>
        <begin position="83"/>
        <end position="345"/>
    </location>
</feature>
<dbReference type="PANTHER" id="PTHR48016:SF56">
    <property type="entry name" value="MAPKK KINASE"/>
    <property type="match status" value="1"/>
</dbReference>
<feature type="region of interest" description="Disordered" evidence="14">
    <location>
        <begin position="613"/>
        <end position="634"/>
    </location>
</feature>
<dbReference type="PROSITE" id="PS00108">
    <property type="entry name" value="PROTEIN_KINASE_ST"/>
    <property type="match status" value="1"/>
</dbReference>
<feature type="binding site" evidence="13">
    <location>
        <position position="112"/>
    </location>
    <ligand>
        <name>ATP</name>
        <dbReference type="ChEBI" id="CHEBI:30616"/>
    </ligand>
</feature>
<keyword evidence="8 13" id="KW-0067">ATP-binding</keyword>
<keyword evidence="7 16" id="KW-0418">Kinase</keyword>
<evidence type="ECO:0000256" key="1">
    <source>
        <dbReference type="ARBA" id="ARBA00006529"/>
    </source>
</evidence>
<dbReference type="GO" id="GO:0005524">
    <property type="term" value="F:ATP binding"/>
    <property type="evidence" value="ECO:0007669"/>
    <property type="project" value="UniProtKB-UniRule"/>
</dbReference>
<keyword evidence="4" id="KW-0723">Serine/threonine-protein kinase</keyword>
<feature type="region of interest" description="Disordered" evidence="14">
    <location>
        <begin position="533"/>
        <end position="574"/>
    </location>
</feature>
<evidence type="ECO:0000313" key="17">
    <source>
        <dbReference type="Proteomes" id="UP000036987"/>
    </source>
</evidence>
<proteinExistence type="inferred from homology"/>
<evidence type="ECO:0000259" key="15">
    <source>
        <dbReference type="PROSITE" id="PS50011"/>
    </source>
</evidence>
<evidence type="ECO:0000256" key="8">
    <source>
        <dbReference type="ARBA" id="ARBA00022840"/>
    </source>
</evidence>
<evidence type="ECO:0000256" key="11">
    <source>
        <dbReference type="ARBA" id="ARBA00047559"/>
    </source>
</evidence>
<evidence type="ECO:0000256" key="9">
    <source>
        <dbReference type="ARBA" id="ARBA00022843"/>
    </source>
</evidence>
<gene>
    <name evidence="16" type="ORF">ZOSMA_334G00080</name>
</gene>
<evidence type="ECO:0000256" key="7">
    <source>
        <dbReference type="ARBA" id="ARBA00022777"/>
    </source>
</evidence>
<sequence>MQDIFGSVRKSLVFRPNPGGDNNDDDGGRGGGGGGRFVEKIGTCLRKSRVGFGIGLGFLPKFSSPPLPPQIPPVVEDSLAIRWRKGELIGCGAFGHVYMGMNLDSGELLAVKQVLIGVNNASREKAQAHIRELEEEVKLLKNLSHPNIVRYLGTTREENTLNILLEFVPGGSISSLLGKFGSFPEAVIKMYSKQILWGLEYLHKNGIMHRDIKGANILVDNKGCIKLADFGASKQVAKLATMTAAKSMKGTPYWMAPEVILQTGHSFSADIWSVGCTIIEMATGKPPWSQQFQEVAALFHIGTTKSHPPIPEHLSSETKDFLLKCLQKEPSSRPTASDLLQHPFVTGEVQGAHQMHCSTAMEPCANASLELKFCSEKLLSPMRDSLTSITPQQGSKLTNDFGSEITEKQLYSRPLWGTCNSDDMCELSDEDNVGSCFNPILEPFDDWPCKFELSPKQRRDDDESLIVSGVPANTAGKVTDEFSFPHGPSLYEDEDEVTETKIRNFLDEKAFDLKKLQTPLYEEFYNTLNPSNNSSGMVIGDVSEDKNTTSNLNLLPPKPTSSPNKGVSPSSMPVNDPFNTSTLGNSTGVICGENIGILREIPSPKLNEWGSDSIVDSDKEKNSPCTNTFSERRRKWKEELDQELERGREMRQAGVAGGKTTSISVSISSPKNWRIERSVSHKRDRSHFSK</sequence>
<dbReference type="Proteomes" id="UP000036987">
    <property type="component" value="Unassembled WGS sequence"/>
</dbReference>
<dbReference type="GO" id="GO:0007165">
    <property type="term" value="P:signal transduction"/>
    <property type="evidence" value="ECO:0000318"/>
    <property type="project" value="GO_Central"/>
</dbReference>
<comment type="similarity">
    <text evidence="1">Belongs to the protein kinase superfamily. STE Ser/Thr protein kinase family. MAP kinase kinase kinase subfamily.</text>
</comment>
<evidence type="ECO:0000256" key="13">
    <source>
        <dbReference type="PROSITE-ProRule" id="PRU10141"/>
    </source>
</evidence>
<keyword evidence="3" id="KW-1017">Isopeptide bond</keyword>
<dbReference type="PROSITE" id="PS00107">
    <property type="entry name" value="PROTEIN_KINASE_ATP"/>
    <property type="match status" value="1"/>
</dbReference>
<evidence type="ECO:0000256" key="14">
    <source>
        <dbReference type="SAM" id="MobiDB-lite"/>
    </source>
</evidence>
<dbReference type="SUPFAM" id="SSF56112">
    <property type="entry name" value="Protein kinase-like (PK-like)"/>
    <property type="match status" value="1"/>
</dbReference>
<dbReference type="InterPro" id="IPR008271">
    <property type="entry name" value="Ser/Thr_kinase_AS"/>
</dbReference>
<feature type="compositionally biased region" description="Polar residues" evidence="14">
    <location>
        <begin position="659"/>
        <end position="671"/>
    </location>
</feature>
<dbReference type="CDD" id="cd06606">
    <property type="entry name" value="STKc_MAPKKK"/>
    <property type="match status" value="1"/>
</dbReference>
<dbReference type="OrthoDB" id="266718at2759"/>
<dbReference type="EC" id="2.7.11.25" evidence="2"/>
<dbReference type="FunFam" id="1.10.510.10:FF:000382">
    <property type="entry name" value="Mitogen-activated protein kinase kinase kinase 2"/>
    <property type="match status" value="1"/>
</dbReference>
<evidence type="ECO:0000256" key="12">
    <source>
        <dbReference type="ARBA" id="ARBA00048329"/>
    </source>
</evidence>
<comment type="catalytic activity">
    <reaction evidence="12">
        <text>L-seryl-[protein] + ATP = O-phospho-L-seryl-[protein] + ADP + H(+)</text>
        <dbReference type="Rhea" id="RHEA:17989"/>
        <dbReference type="Rhea" id="RHEA-COMP:9863"/>
        <dbReference type="Rhea" id="RHEA-COMP:11604"/>
        <dbReference type="ChEBI" id="CHEBI:15378"/>
        <dbReference type="ChEBI" id="CHEBI:29999"/>
        <dbReference type="ChEBI" id="CHEBI:30616"/>
        <dbReference type="ChEBI" id="CHEBI:83421"/>
        <dbReference type="ChEBI" id="CHEBI:456216"/>
        <dbReference type="EC" id="2.7.11.25"/>
    </reaction>
</comment>
<dbReference type="SMART" id="SM00220">
    <property type="entry name" value="S_TKc"/>
    <property type="match status" value="1"/>
</dbReference>
<dbReference type="OMA" id="WNQEIQE"/>
<dbReference type="PROSITE" id="PS50011">
    <property type="entry name" value="PROTEIN_KINASE_DOM"/>
    <property type="match status" value="1"/>
</dbReference>
<accession>A0A0K9P831</accession>
<reference evidence="17" key="1">
    <citation type="journal article" date="2016" name="Nature">
        <title>The genome of the seagrass Zostera marina reveals angiosperm adaptation to the sea.</title>
        <authorList>
            <person name="Olsen J.L."/>
            <person name="Rouze P."/>
            <person name="Verhelst B."/>
            <person name="Lin Y.-C."/>
            <person name="Bayer T."/>
            <person name="Collen J."/>
            <person name="Dattolo E."/>
            <person name="De Paoli E."/>
            <person name="Dittami S."/>
            <person name="Maumus F."/>
            <person name="Michel G."/>
            <person name="Kersting A."/>
            <person name="Lauritano C."/>
            <person name="Lohaus R."/>
            <person name="Toepel M."/>
            <person name="Tonon T."/>
            <person name="Vanneste K."/>
            <person name="Amirebrahimi M."/>
            <person name="Brakel J."/>
            <person name="Bostroem C."/>
            <person name="Chovatia M."/>
            <person name="Grimwood J."/>
            <person name="Jenkins J.W."/>
            <person name="Jueterbock A."/>
            <person name="Mraz A."/>
            <person name="Stam W.T."/>
            <person name="Tice H."/>
            <person name="Bornberg-Bauer E."/>
            <person name="Green P.J."/>
            <person name="Pearson G.A."/>
            <person name="Procaccini G."/>
            <person name="Duarte C.M."/>
            <person name="Schmutz J."/>
            <person name="Reusch T.B.H."/>
            <person name="Van de Peer Y."/>
        </authorList>
    </citation>
    <scope>NUCLEOTIDE SEQUENCE [LARGE SCALE GENOMIC DNA]</scope>
    <source>
        <strain evidence="17">cv. Finnish</strain>
    </source>
</reference>
<dbReference type="AlphaFoldDB" id="A0A0K9P831"/>
<dbReference type="InterPro" id="IPR011009">
    <property type="entry name" value="Kinase-like_dom_sf"/>
</dbReference>
<evidence type="ECO:0000256" key="5">
    <source>
        <dbReference type="ARBA" id="ARBA00022679"/>
    </source>
</evidence>
<evidence type="ECO:0000256" key="4">
    <source>
        <dbReference type="ARBA" id="ARBA00022527"/>
    </source>
</evidence>
<comment type="caution">
    <text evidence="16">The sequence shown here is derived from an EMBL/GenBank/DDBJ whole genome shotgun (WGS) entry which is preliminary data.</text>
</comment>
<dbReference type="InterPro" id="IPR050538">
    <property type="entry name" value="MAP_kinase_kinase_kinase"/>
</dbReference>
<feature type="region of interest" description="Disordered" evidence="14">
    <location>
        <begin position="12"/>
        <end position="33"/>
    </location>
</feature>
<keyword evidence="17" id="KW-1185">Reference proteome</keyword>
<keyword evidence="9" id="KW-0832">Ubl conjugation</keyword>
<name>A0A0K9P831_ZOSMR</name>